<dbReference type="Proteomes" id="UP000316735">
    <property type="component" value="Segment"/>
</dbReference>
<dbReference type="GeneID" id="77931331"/>
<gene>
    <name evidence="1" type="primary">25</name>
    <name evidence="1" type="ORF">SEA_DUBU_25</name>
</gene>
<dbReference type="KEGG" id="vg:77931331"/>
<reference evidence="1 2" key="1">
    <citation type="submission" date="2019-05" db="EMBL/GenBank/DDBJ databases">
        <authorList>
            <person name="Derk J.T."/>
            <person name="Gurtovaia V."/>
            <person name="Hoskins I.B.W."/>
            <person name="Meyer D.A."/>
            <person name="Wheatley K.M."/>
            <person name="Pape-Zambito D.A."/>
            <person name="Garlena R.A."/>
            <person name="Russell D.A."/>
            <person name="Pope W.H."/>
            <person name="Jacobs-Sera D."/>
            <person name="Hatfull G.F."/>
        </authorList>
    </citation>
    <scope>NUCLEOTIDE SEQUENCE [LARGE SCALE GENOMIC DNA]</scope>
</reference>
<organism evidence="1 2">
    <name type="scientific">Streptomyces phage Dubu</name>
    <dbReference type="NCBI Taxonomy" id="2591226"/>
    <lineage>
        <taxon>Viruses</taxon>
        <taxon>Duplodnaviria</taxon>
        <taxon>Heunggongvirae</taxon>
        <taxon>Uroviricota</taxon>
        <taxon>Caudoviricetes</taxon>
        <taxon>Dubuvirus</taxon>
        <taxon>Dubuvirus dubu</taxon>
    </lineage>
</organism>
<dbReference type="EMBL" id="MK937595">
    <property type="protein sequence ID" value="QDH92130.1"/>
    <property type="molecule type" value="Genomic_DNA"/>
</dbReference>
<evidence type="ECO:0000313" key="2">
    <source>
        <dbReference type="Proteomes" id="UP000316735"/>
    </source>
</evidence>
<dbReference type="RefSeq" id="YP_010655469.1">
    <property type="nucleotide sequence ID" value="NC_070828.1"/>
</dbReference>
<keyword evidence="2" id="KW-1185">Reference proteome</keyword>
<protein>
    <submittedName>
        <fullName evidence="1">Uncharacterized protein</fullName>
    </submittedName>
</protein>
<proteinExistence type="predicted"/>
<evidence type="ECO:0000313" key="1">
    <source>
        <dbReference type="EMBL" id="QDH92130.1"/>
    </source>
</evidence>
<name>A0A514DET8_9CAUD</name>
<sequence>MRVYRVGHAEKTRVIAGTRFPVGPYNGLDEWDMTDRPSVMIWAHSGLGSDSHHPSPFADPLLGQIAAAEVCGFTSLDALLDWFDTYLGVLDENDFRVWVYDVPDAWVRTGARFGQLVFRAAEAAHVEDFEVPLDDVQLALF</sequence>
<accession>A0A514DET8</accession>